<feature type="chain" id="PRO_5047218461" evidence="1">
    <location>
        <begin position="20"/>
        <end position="206"/>
    </location>
</feature>
<keyword evidence="1" id="KW-0732">Signal</keyword>
<keyword evidence="3" id="KW-1185">Reference proteome</keyword>
<accession>A0ABU1ANM9</accession>
<evidence type="ECO:0000313" key="2">
    <source>
        <dbReference type="EMBL" id="MDQ8196395.1"/>
    </source>
</evidence>
<evidence type="ECO:0000313" key="3">
    <source>
        <dbReference type="Proteomes" id="UP001243717"/>
    </source>
</evidence>
<comment type="caution">
    <text evidence="2">The sequence shown here is derived from an EMBL/GenBank/DDBJ whole genome shotgun (WGS) entry which is preliminary data.</text>
</comment>
<gene>
    <name evidence="2" type="ORF">QEH59_18345</name>
</gene>
<name>A0ABU1ANM9_9BACT</name>
<sequence length="206" mass="23833">MKLIITVTLILLFTYSAHAQNHATKSPMTMEQLMSELRIKGGNWSFTFEKPVLAYAVFEVSSYPDGKEKEVTKFISDEPKKEIEVFFSHSASRVGNYPNPRVHNENKMLIKISNCKATTGTRIIHYSDKFRNQPFNQQAGQEGDFRPSIAEQPELNQEYFLAYYYKEGDPYEVKATISFIEKESDIDKIEKLDRNGRRAWKEAGEK</sequence>
<protein>
    <submittedName>
        <fullName evidence="2">Uncharacterized protein</fullName>
    </submittedName>
</protein>
<evidence type="ECO:0000256" key="1">
    <source>
        <dbReference type="SAM" id="SignalP"/>
    </source>
</evidence>
<proteinExistence type="predicted"/>
<dbReference type="EMBL" id="JARXIC010000078">
    <property type="protein sequence ID" value="MDQ8196395.1"/>
    <property type="molecule type" value="Genomic_DNA"/>
</dbReference>
<reference evidence="2 3" key="1">
    <citation type="submission" date="2023-04" db="EMBL/GenBank/DDBJ databases">
        <title>A novel bacteria isolated from coastal sediment.</title>
        <authorList>
            <person name="Liu X.-J."/>
            <person name="Du Z.-J."/>
        </authorList>
    </citation>
    <scope>NUCLEOTIDE SEQUENCE [LARGE SCALE GENOMIC DNA]</scope>
    <source>
        <strain evidence="2 3">SDUM461004</strain>
    </source>
</reference>
<organism evidence="2 3">
    <name type="scientific">Thalassobacterium sedimentorum</name>
    <dbReference type="NCBI Taxonomy" id="3041258"/>
    <lineage>
        <taxon>Bacteria</taxon>
        <taxon>Pseudomonadati</taxon>
        <taxon>Verrucomicrobiota</taxon>
        <taxon>Opitutia</taxon>
        <taxon>Puniceicoccales</taxon>
        <taxon>Coraliomargaritaceae</taxon>
        <taxon>Thalassobacterium</taxon>
    </lineage>
</organism>
<feature type="signal peptide" evidence="1">
    <location>
        <begin position="1"/>
        <end position="19"/>
    </location>
</feature>
<dbReference type="Proteomes" id="UP001243717">
    <property type="component" value="Unassembled WGS sequence"/>
</dbReference>